<evidence type="ECO:0000313" key="3">
    <source>
        <dbReference type="Proteomes" id="UP000002457"/>
    </source>
</evidence>
<evidence type="ECO:0000259" key="1">
    <source>
        <dbReference type="Pfam" id="PF00535"/>
    </source>
</evidence>
<dbReference type="GO" id="GO:0016758">
    <property type="term" value="F:hexosyltransferase activity"/>
    <property type="evidence" value="ECO:0007669"/>
    <property type="project" value="UniProtKB-ARBA"/>
</dbReference>
<dbReference type="EMBL" id="CP001338">
    <property type="protein sequence ID" value="ACL15990.1"/>
    <property type="molecule type" value="Genomic_DNA"/>
</dbReference>
<protein>
    <submittedName>
        <fullName evidence="2">Glycosyl transferase family 2</fullName>
    </submittedName>
</protein>
<reference evidence="2 3" key="1">
    <citation type="journal article" date="2015" name="Genome Announc.">
        <title>Complete Genome Sequence of Methanosphaerula palustris E1-9CT, a Hydrogenotrophic Methanogen Isolated from a Minerotrophic Fen Peatland.</title>
        <authorList>
            <person name="Cadillo-Quiroz H."/>
            <person name="Browne P."/>
            <person name="Kyrpides N."/>
            <person name="Woyke T."/>
            <person name="Goodwin L."/>
            <person name="Detter C."/>
            <person name="Yavitt J.B."/>
            <person name="Zinder S.H."/>
        </authorList>
    </citation>
    <scope>NUCLEOTIDE SEQUENCE [LARGE SCALE GENOMIC DNA]</scope>
    <source>
        <strain evidence="3">ATCC BAA-1556 / DSM 19958 / E1-9c</strain>
    </source>
</reference>
<dbReference type="HOGENOM" id="CLU_025996_0_5_2"/>
<organism evidence="2 3">
    <name type="scientific">Methanosphaerula palustris (strain ATCC BAA-1556 / DSM 19958 / E1-9c)</name>
    <dbReference type="NCBI Taxonomy" id="521011"/>
    <lineage>
        <taxon>Archaea</taxon>
        <taxon>Methanobacteriati</taxon>
        <taxon>Methanobacteriota</taxon>
        <taxon>Stenosarchaea group</taxon>
        <taxon>Methanomicrobia</taxon>
        <taxon>Methanomicrobiales</taxon>
        <taxon>Methanoregulaceae</taxon>
        <taxon>Methanosphaerula</taxon>
    </lineage>
</organism>
<name>B8GFE2_METPE</name>
<dbReference type="Pfam" id="PF00535">
    <property type="entry name" value="Glycos_transf_2"/>
    <property type="match status" value="1"/>
</dbReference>
<accession>B8GFE2</accession>
<dbReference type="AlphaFoldDB" id="B8GFE2"/>
<dbReference type="eggNOG" id="arCOG01381">
    <property type="taxonomic scope" value="Archaea"/>
</dbReference>
<dbReference type="Gene3D" id="3.90.550.10">
    <property type="entry name" value="Spore Coat Polysaccharide Biosynthesis Protein SpsA, Chain A"/>
    <property type="match status" value="1"/>
</dbReference>
<dbReference type="GeneID" id="7270206"/>
<dbReference type="KEGG" id="mpl:Mpal_0619"/>
<dbReference type="RefSeq" id="WP_012617309.1">
    <property type="nucleotide sequence ID" value="NC_011832.1"/>
</dbReference>
<proteinExistence type="predicted"/>
<gene>
    <name evidence="2" type="ordered locus">Mpal_0619</name>
</gene>
<dbReference type="PANTHER" id="PTHR22916">
    <property type="entry name" value="GLYCOSYLTRANSFERASE"/>
    <property type="match status" value="1"/>
</dbReference>
<dbReference type="InterPro" id="IPR029044">
    <property type="entry name" value="Nucleotide-diphossugar_trans"/>
</dbReference>
<keyword evidence="3" id="KW-1185">Reference proteome</keyword>
<dbReference type="Proteomes" id="UP000002457">
    <property type="component" value="Chromosome"/>
</dbReference>
<dbReference type="InterPro" id="IPR001173">
    <property type="entry name" value="Glyco_trans_2-like"/>
</dbReference>
<dbReference type="PANTHER" id="PTHR22916:SF3">
    <property type="entry name" value="UDP-GLCNAC:BETAGAL BETA-1,3-N-ACETYLGLUCOSAMINYLTRANSFERASE-LIKE PROTEIN 1"/>
    <property type="match status" value="1"/>
</dbReference>
<evidence type="ECO:0000313" key="2">
    <source>
        <dbReference type="EMBL" id="ACL15990.1"/>
    </source>
</evidence>
<dbReference type="STRING" id="521011.Mpal_0619"/>
<feature type="domain" description="Glycosyltransferase 2-like" evidence="1">
    <location>
        <begin position="9"/>
        <end position="133"/>
    </location>
</feature>
<dbReference type="OrthoDB" id="112464at2157"/>
<dbReference type="CAZy" id="GT2">
    <property type="family name" value="Glycosyltransferase Family 2"/>
</dbReference>
<keyword evidence="2" id="KW-0808">Transferase</keyword>
<sequence>MASTTPTVSVILPTYNRAHLLPTAIESVLNQTYRDLELIVVDDGSKDSTEEVIRTITDERLRYIRYEPNQGANHARNVGIQAARGPFIAFQDSDDDWFPDKLEKNMKLFEMVGPEVGVVYSGYWKHMGNNQKMYIPFTWVKQRDGDVHHELMRGNFVTTQAAVVRKECFEKSGLWMEGLPAKQEWELFLRISKDYKFAYIDEPLLNSNFTETGISNTNTSVYRGMEMVLNKHYDEFKMFPALLAEHYIRLGIQFASVGEFAKGRTYLKKGAALNRGNLKYQGVALLSLFGETIFNRMISAYQARDKEIDN</sequence>
<dbReference type="SUPFAM" id="SSF53448">
    <property type="entry name" value="Nucleotide-diphospho-sugar transferases"/>
    <property type="match status" value="1"/>
</dbReference>